<sequence length="34" mass="4308">MTKYIGNFFKNKVKFVDNFFEKHFIDMSFRMLFH</sequence>
<name>A0A2A8BER0_9BACI</name>
<gene>
    <name evidence="1" type="ORF">CN611_30845</name>
</gene>
<comment type="caution">
    <text evidence="1">The sequence shown here is derived from an EMBL/GenBank/DDBJ whole genome shotgun (WGS) entry which is preliminary data.</text>
</comment>
<organism evidence="1 2">
    <name type="scientific">Bacillus wiedmannii</name>
    <dbReference type="NCBI Taxonomy" id="1890302"/>
    <lineage>
        <taxon>Bacteria</taxon>
        <taxon>Bacillati</taxon>
        <taxon>Bacillota</taxon>
        <taxon>Bacilli</taxon>
        <taxon>Bacillales</taxon>
        <taxon>Bacillaceae</taxon>
        <taxon>Bacillus</taxon>
        <taxon>Bacillus cereus group</taxon>
    </lineage>
</organism>
<dbReference type="EMBL" id="NUDL01000172">
    <property type="protein sequence ID" value="PEM42550.1"/>
    <property type="molecule type" value="Genomic_DNA"/>
</dbReference>
<feature type="non-terminal residue" evidence="1">
    <location>
        <position position="34"/>
    </location>
</feature>
<dbReference type="Proteomes" id="UP000220621">
    <property type="component" value="Unassembled WGS sequence"/>
</dbReference>
<proteinExistence type="predicted"/>
<protein>
    <submittedName>
        <fullName evidence="1">Uncharacterized protein</fullName>
    </submittedName>
</protein>
<dbReference type="AlphaFoldDB" id="A0A2A8BER0"/>
<reference evidence="1 2" key="1">
    <citation type="submission" date="2017-09" db="EMBL/GenBank/DDBJ databases">
        <title>Large-scale bioinformatics analysis of Bacillus genomes uncovers conserved roles of natural products in bacterial physiology.</title>
        <authorList>
            <consortium name="Agbiome Team Llc"/>
            <person name="Bleich R.M."/>
            <person name="Grubbs K.J."/>
            <person name="Santa Maria K.C."/>
            <person name="Allen S.E."/>
            <person name="Farag S."/>
            <person name="Shank E.A."/>
            <person name="Bowers A."/>
        </authorList>
    </citation>
    <scope>NUCLEOTIDE SEQUENCE [LARGE SCALE GENOMIC DNA]</scope>
    <source>
        <strain evidence="1 2">AFS010764</strain>
    </source>
</reference>
<evidence type="ECO:0000313" key="2">
    <source>
        <dbReference type="Proteomes" id="UP000220621"/>
    </source>
</evidence>
<evidence type="ECO:0000313" key="1">
    <source>
        <dbReference type="EMBL" id="PEM42550.1"/>
    </source>
</evidence>
<accession>A0A2A8BER0</accession>